<sequence>MDATSHQLSPLKDPPPSSNPNKITCGVFHSRGGGFGLPGGCHMLDADIYSHVAVYLIK</sequence>
<proteinExistence type="predicted"/>
<dbReference type="Proteomes" id="UP001054252">
    <property type="component" value="Unassembled WGS sequence"/>
</dbReference>
<organism evidence="2 3">
    <name type="scientific">Rubroshorea leprosula</name>
    <dbReference type="NCBI Taxonomy" id="152421"/>
    <lineage>
        <taxon>Eukaryota</taxon>
        <taxon>Viridiplantae</taxon>
        <taxon>Streptophyta</taxon>
        <taxon>Embryophyta</taxon>
        <taxon>Tracheophyta</taxon>
        <taxon>Spermatophyta</taxon>
        <taxon>Magnoliopsida</taxon>
        <taxon>eudicotyledons</taxon>
        <taxon>Gunneridae</taxon>
        <taxon>Pentapetalae</taxon>
        <taxon>rosids</taxon>
        <taxon>malvids</taxon>
        <taxon>Malvales</taxon>
        <taxon>Dipterocarpaceae</taxon>
        <taxon>Rubroshorea</taxon>
    </lineage>
</organism>
<accession>A0AAV5IEM3</accession>
<keyword evidence="3" id="KW-1185">Reference proteome</keyword>
<feature type="region of interest" description="Disordered" evidence="1">
    <location>
        <begin position="1"/>
        <end position="23"/>
    </location>
</feature>
<evidence type="ECO:0000256" key="1">
    <source>
        <dbReference type="SAM" id="MobiDB-lite"/>
    </source>
</evidence>
<comment type="caution">
    <text evidence="2">The sequence shown here is derived from an EMBL/GenBank/DDBJ whole genome shotgun (WGS) entry which is preliminary data.</text>
</comment>
<protein>
    <submittedName>
        <fullName evidence="2">Uncharacterized protein</fullName>
    </submittedName>
</protein>
<dbReference type="AlphaFoldDB" id="A0AAV5IEM3"/>
<dbReference type="EMBL" id="BPVZ01000010">
    <property type="protein sequence ID" value="GKU96799.1"/>
    <property type="molecule type" value="Genomic_DNA"/>
</dbReference>
<gene>
    <name evidence="2" type="ORF">SLEP1_g9992</name>
</gene>
<evidence type="ECO:0000313" key="3">
    <source>
        <dbReference type="Proteomes" id="UP001054252"/>
    </source>
</evidence>
<reference evidence="2 3" key="1">
    <citation type="journal article" date="2021" name="Commun. Biol.">
        <title>The genome of Shorea leprosula (Dipterocarpaceae) highlights the ecological relevance of drought in aseasonal tropical rainforests.</title>
        <authorList>
            <person name="Ng K.K.S."/>
            <person name="Kobayashi M.J."/>
            <person name="Fawcett J.A."/>
            <person name="Hatakeyama M."/>
            <person name="Paape T."/>
            <person name="Ng C.H."/>
            <person name="Ang C.C."/>
            <person name="Tnah L.H."/>
            <person name="Lee C.T."/>
            <person name="Nishiyama T."/>
            <person name="Sese J."/>
            <person name="O'Brien M.J."/>
            <person name="Copetti D."/>
            <person name="Mohd Noor M.I."/>
            <person name="Ong R.C."/>
            <person name="Putra M."/>
            <person name="Sireger I.Z."/>
            <person name="Indrioko S."/>
            <person name="Kosugi Y."/>
            <person name="Izuno A."/>
            <person name="Isagi Y."/>
            <person name="Lee S.L."/>
            <person name="Shimizu K.K."/>
        </authorList>
    </citation>
    <scope>NUCLEOTIDE SEQUENCE [LARGE SCALE GENOMIC DNA]</scope>
    <source>
        <strain evidence="2">214</strain>
    </source>
</reference>
<name>A0AAV5IEM3_9ROSI</name>
<evidence type="ECO:0000313" key="2">
    <source>
        <dbReference type="EMBL" id="GKU96799.1"/>
    </source>
</evidence>